<protein>
    <submittedName>
        <fullName evidence="4">Uncharacterized protein</fullName>
    </submittedName>
</protein>
<proteinExistence type="predicted"/>
<dbReference type="EMBL" id="QXFV01001069">
    <property type="protein sequence ID" value="KAE9016205.1"/>
    <property type="molecule type" value="Genomic_DNA"/>
</dbReference>
<evidence type="ECO:0000313" key="5">
    <source>
        <dbReference type="Proteomes" id="UP000429607"/>
    </source>
</evidence>
<organism evidence="4 6">
    <name type="scientific">Phytophthora rubi</name>
    <dbReference type="NCBI Taxonomy" id="129364"/>
    <lineage>
        <taxon>Eukaryota</taxon>
        <taxon>Sar</taxon>
        <taxon>Stramenopiles</taxon>
        <taxon>Oomycota</taxon>
        <taxon>Peronosporomycetes</taxon>
        <taxon>Peronosporales</taxon>
        <taxon>Peronosporaceae</taxon>
        <taxon>Phytophthora</taxon>
    </lineage>
</organism>
<keyword evidence="6" id="KW-1185">Reference proteome</keyword>
<sequence length="125" mass="13621">MARTRKTASIKAQMAEQARKEEEARQQVAAARTRSLKSAALARARESRADVEEEEGADEDAEEGEGENAEEEEEEGDAVEEEVSTTRTSRRAKRGGAEAKEGGADTGKALRVRCGRRRIGTSSRI</sequence>
<reference evidence="4 6" key="1">
    <citation type="submission" date="2018-08" db="EMBL/GenBank/DDBJ databases">
        <title>Genomic investigation of the strawberry pathogen Phytophthora fragariae indicates pathogenicity is determined by transcriptional variation in three key races.</title>
        <authorList>
            <person name="Adams T.M."/>
            <person name="Armitage A.D."/>
            <person name="Sobczyk M.K."/>
            <person name="Bates H.J."/>
            <person name="Dunwell J.M."/>
            <person name="Nellist C.F."/>
            <person name="Harrison R.J."/>
        </authorList>
    </citation>
    <scope>NUCLEOTIDE SEQUENCE [LARGE SCALE GENOMIC DNA]</scope>
    <source>
        <strain evidence="3 5">SCRP249</strain>
        <strain evidence="2 7">SCRP324</strain>
        <strain evidence="4 6">SCRP333</strain>
    </source>
</reference>
<feature type="compositionally biased region" description="Low complexity" evidence="1">
    <location>
        <begin position="26"/>
        <end position="42"/>
    </location>
</feature>
<evidence type="ECO:0000313" key="6">
    <source>
        <dbReference type="Proteomes" id="UP000434957"/>
    </source>
</evidence>
<dbReference type="Proteomes" id="UP000429607">
    <property type="component" value="Unassembled WGS sequence"/>
</dbReference>
<gene>
    <name evidence="3" type="ORF">PR001_g14718</name>
    <name evidence="2" type="ORF">PR002_g16155</name>
    <name evidence="4" type="ORF">PR003_g16523</name>
</gene>
<dbReference type="Proteomes" id="UP000434957">
    <property type="component" value="Unassembled WGS sequence"/>
</dbReference>
<feature type="region of interest" description="Disordered" evidence="1">
    <location>
        <begin position="1"/>
        <end position="125"/>
    </location>
</feature>
<evidence type="ECO:0000313" key="2">
    <source>
        <dbReference type="EMBL" id="KAE9007572.1"/>
    </source>
</evidence>
<evidence type="ECO:0000256" key="1">
    <source>
        <dbReference type="SAM" id="MobiDB-lite"/>
    </source>
</evidence>
<evidence type="ECO:0000313" key="3">
    <source>
        <dbReference type="EMBL" id="KAE9016205.1"/>
    </source>
</evidence>
<comment type="caution">
    <text evidence="4">The sequence shown here is derived from an EMBL/GenBank/DDBJ whole genome shotgun (WGS) entry which is preliminary data.</text>
</comment>
<dbReference type="Proteomes" id="UP000435112">
    <property type="component" value="Unassembled WGS sequence"/>
</dbReference>
<evidence type="ECO:0000313" key="4">
    <source>
        <dbReference type="EMBL" id="KAE9325272.1"/>
    </source>
</evidence>
<dbReference type="EMBL" id="QXFT01001212">
    <property type="protein sequence ID" value="KAE9325272.1"/>
    <property type="molecule type" value="Genomic_DNA"/>
</dbReference>
<dbReference type="AlphaFoldDB" id="A0A6A4EYA6"/>
<feature type="compositionally biased region" description="Acidic residues" evidence="1">
    <location>
        <begin position="51"/>
        <end position="83"/>
    </location>
</feature>
<evidence type="ECO:0000313" key="7">
    <source>
        <dbReference type="Proteomes" id="UP000435112"/>
    </source>
</evidence>
<feature type="compositionally biased region" description="Basic residues" evidence="1">
    <location>
        <begin position="110"/>
        <end position="119"/>
    </location>
</feature>
<dbReference type="EMBL" id="QXFU01001219">
    <property type="protein sequence ID" value="KAE9007572.1"/>
    <property type="molecule type" value="Genomic_DNA"/>
</dbReference>
<accession>A0A6A4EYA6</accession>
<name>A0A6A4EYA6_9STRA</name>